<dbReference type="InterPro" id="IPR051677">
    <property type="entry name" value="AfsR-DnrI-RedD_regulator"/>
</dbReference>
<comment type="caution">
    <text evidence="1">The sequence shown here is derived from an EMBL/GenBank/DDBJ whole genome shotgun (WGS) entry which is preliminary data.</text>
</comment>
<sequence length="179" mass="19281">MGTAMGTATTYRIFGDVEVDFPDGEVVLGRGVDRCLFGLLVLRVNRAVDIDTLIHLLWGEQPPRSARKQVTKAVARIRQRTTRSDAAVLTIGARYQFTADPLSVDLHRAVHLLGRARYEASPGVARGLVAQAVALEKGPVLEEFANERVQEFIDATVGADLAALAAAREELTAAYPAAA</sequence>
<dbReference type="SUPFAM" id="SSF46894">
    <property type="entry name" value="C-terminal effector domain of the bipartite response regulators"/>
    <property type="match status" value="1"/>
</dbReference>
<gene>
    <name evidence="1" type="ORF">GCM10017566_29240</name>
</gene>
<protein>
    <recommendedName>
        <fullName evidence="3">OmpR/PhoB-type domain-containing protein</fullName>
    </recommendedName>
</protein>
<dbReference type="PANTHER" id="PTHR35807:SF1">
    <property type="entry name" value="TRANSCRIPTIONAL REGULATOR REDD"/>
    <property type="match status" value="1"/>
</dbReference>
<accession>A0A8H9IRS1</accession>
<proteinExistence type="predicted"/>
<organism evidence="1 2">
    <name type="scientific">Amycolatopsis bartoniae</name>
    <dbReference type="NCBI Taxonomy" id="941986"/>
    <lineage>
        <taxon>Bacteria</taxon>
        <taxon>Bacillati</taxon>
        <taxon>Actinomycetota</taxon>
        <taxon>Actinomycetes</taxon>
        <taxon>Pseudonocardiales</taxon>
        <taxon>Pseudonocardiaceae</taxon>
        <taxon>Amycolatopsis</taxon>
    </lineage>
</organism>
<dbReference type="AlphaFoldDB" id="A0A8H9IRS1"/>
<evidence type="ECO:0000313" key="2">
    <source>
        <dbReference type="Proteomes" id="UP000658656"/>
    </source>
</evidence>
<dbReference type="Gene3D" id="1.10.10.10">
    <property type="entry name" value="Winged helix-like DNA-binding domain superfamily/Winged helix DNA-binding domain"/>
    <property type="match status" value="1"/>
</dbReference>
<dbReference type="PANTHER" id="PTHR35807">
    <property type="entry name" value="TRANSCRIPTIONAL REGULATOR REDD-RELATED"/>
    <property type="match status" value="1"/>
</dbReference>
<dbReference type="RefSeq" id="WP_145935291.1">
    <property type="nucleotide sequence ID" value="NZ_BNAV01000003.1"/>
</dbReference>
<dbReference type="InterPro" id="IPR016032">
    <property type="entry name" value="Sig_transdc_resp-reg_C-effctor"/>
</dbReference>
<reference evidence="1" key="2">
    <citation type="submission" date="2020-09" db="EMBL/GenBank/DDBJ databases">
        <authorList>
            <person name="Sun Q."/>
            <person name="Zhou Y."/>
        </authorList>
    </citation>
    <scope>NUCLEOTIDE SEQUENCE</scope>
    <source>
        <strain evidence="1">CGMCC 4.7679</strain>
    </source>
</reference>
<dbReference type="GO" id="GO:0003677">
    <property type="term" value="F:DNA binding"/>
    <property type="evidence" value="ECO:0007669"/>
    <property type="project" value="InterPro"/>
</dbReference>
<dbReference type="Proteomes" id="UP000658656">
    <property type="component" value="Unassembled WGS sequence"/>
</dbReference>
<dbReference type="GO" id="GO:0006355">
    <property type="term" value="P:regulation of DNA-templated transcription"/>
    <property type="evidence" value="ECO:0007669"/>
    <property type="project" value="InterPro"/>
</dbReference>
<keyword evidence="2" id="KW-1185">Reference proteome</keyword>
<dbReference type="EMBL" id="BNAV01000003">
    <property type="protein sequence ID" value="GHF53914.1"/>
    <property type="molecule type" value="Genomic_DNA"/>
</dbReference>
<reference evidence="1" key="1">
    <citation type="journal article" date="2014" name="Int. J. Syst. Evol. Microbiol.">
        <title>Complete genome sequence of Corynebacterium casei LMG S-19264T (=DSM 44701T), isolated from a smear-ripened cheese.</title>
        <authorList>
            <consortium name="US DOE Joint Genome Institute (JGI-PGF)"/>
            <person name="Walter F."/>
            <person name="Albersmeier A."/>
            <person name="Kalinowski J."/>
            <person name="Ruckert C."/>
        </authorList>
    </citation>
    <scope>NUCLEOTIDE SEQUENCE</scope>
    <source>
        <strain evidence="1">CGMCC 4.7679</strain>
    </source>
</reference>
<dbReference type="InterPro" id="IPR036388">
    <property type="entry name" value="WH-like_DNA-bd_sf"/>
</dbReference>
<evidence type="ECO:0000313" key="1">
    <source>
        <dbReference type="EMBL" id="GHF53914.1"/>
    </source>
</evidence>
<name>A0A8H9IRS1_9PSEU</name>
<dbReference type="OrthoDB" id="3208838at2"/>
<evidence type="ECO:0008006" key="3">
    <source>
        <dbReference type="Google" id="ProtNLM"/>
    </source>
</evidence>